<keyword evidence="3" id="KW-1185">Reference proteome</keyword>
<sequence length="151" mass="16675">MSKPSAHSRSKSASDVRRTLFRTLARSGASSSATNLASNNLATDIPAAAAAAAAAAPAESAEDREDRIASEDIVARRNDGSMDIEVPLTSSEHIQLSKELERESEVHMKWSADDHLKRHPEELKQRLPELLRMHVLSIEQDSWIFEPDEGY</sequence>
<accession>A0ABR3GIJ0</accession>
<reference evidence="2 3" key="1">
    <citation type="submission" date="2024-02" db="EMBL/GenBank/DDBJ databases">
        <title>Discinaceae phylogenomics.</title>
        <authorList>
            <person name="Dirks A.C."/>
            <person name="James T.Y."/>
        </authorList>
    </citation>
    <scope>NUCLEOTIDE SEQUENCE [LARGE SCALE GENOMIC DNA]</scope>
    <source>
        <strain evidence="2 3">ACD0624</strain>
    </source>
</reference>
<evidence type="ECO:0000313" key="2">
    <source>
        <dbReference type="EMBL" id="KAL0635758.1"/>
    </source>
</evidence>
<feature type="region of interest" description="Disordered" evidence="1">
    <location>
        <begin position="48"/>
        <end position="81"/>
    </location>
</feature>
<feature type="compositionally biased region" description="Basic and acidic residues" evidence="1">
    <location>
        <begin position="64"/>
        <end position="80"/>
    </location>
</feature>
<dbReference type="Proteomes" id="UP001447188">
    <property type="component" value="Unassembled WGS sequence"/>
</dbReference>
<feature type="compositionally biased region" description="Low complexity" evidence="1">
    <location>
        <begin position="48"/>
        <end position="58"/>
    </location>
</feature>
<proteinExistence type="predicted"/>
<name>A0ABR3GIJ0_9PEZI</name>
<dbReference type="EMBL" id="JBBBZM010000063">
    <property type="protein sequence ID" value="KAL0635758.1"/>
    <property type="molecule type" value="Genomic_DNA"/>
</dbReference>
<protein>
    <submittedName>
        <fullName evidence="2">Uncharacterized protein</fullName>
    </submittedName>
</protein>
<evidence type="ECO:0000313" key="3">
    <source>
        <dbReference type="Proteomes" id="UP001447188"/>
    </source>
</evidence>
<evidence type="ECO:0000256" key="1">
    <source>
        <dbReference type="SAM" id="MobiDB-lite"/>
    </source>
</evidence>
<comment type="caution">
    <text evidence="2">The sequence shown here is derived from an EMBL/GenBank/DDBJ whole genome shotgun (WGS) entry which is preliminary data.</text>
</comment>
<organism evidence="2 3">
    <name type="scientific">Discina gigas</name>
    <dbReference type="NCBI Taxonomy" id="1032678"/>
    <lineage>
        <taxon>Eukaryota</taxon>
        <taxon>Fungi</taxon>
        <taxon>Dikarya</taxon>
        <taxon>Ascomycota</taxon>
        <taxon>Pezizomycotina</taxon>
        <taxon>Pezizomycetes</taxon>
        <taxon>Pezizales</taxon>
        <taxon>Discinaceae</taxon>
        <taxon>Discina</taxon>
    </lineage>
</organism>
<gene>
    <name evidence="2" type="ORF">Q9L58_005291</name>
</gene>